<dbReference type="EMBL" id="UINC01188047">
    <property type="protein sequence ID" value="SVE01071.1"/>
    <property type="molecule type" value="Genomic_DNA"/>
</dbReference>
<feature type="non-terminal residue" evidence="1">
    <location>
        <position position="22"/>
    </location>
</feature>
<evidence type="ECO:0000313" key="1">
    <source>
        <dbReference type="EMBL" id="SVE01071.1"/>
    </source>
</evidence>
<organism evidence="1">
    <name type="scientific">marine metagenome</name>
    <dbReference type="NCBI Taxonomy" id="408172"/>
    <lineage>
        <taxon>unclassified sequences</taxon>
        <taxon>metagenomes</taxon>
        <taxon>ecological metagenomes</taxon>
    </lineage>
</organism>
<proteinExistence type="predicted"/>
<gene>
    <name evidence="1" type="ORF">METZ01_LOCUS453925</name>
</gene>
<reference evidence="1" key="1">
    <citation type="submission" date="2018-05" db="EMBL/GenBank/DDBJ databases">
        <authorList>
            <person name="Lanie J.A."/>
            <person name="Ng W.-L."/>
            <person name="Kazmierczak K.M."/>
            <person name="Andrzejewski T.M."/>
            <person name="Davidsen T.M."/>
            <person name="Wayne K.J."/>
            <person name="Tettelin H."/>
            <person name="Glass J.I."/>
            <person name="Rusch D."/>
            <person name="Podicherti R."/>
            <person name="Tsui H.-C.T."/>
            <person name="Winkler M.E."/>
        </authorList>
    </citation>
    <scope>NUCLEOTIDE SEQUENCE</scope>
</reference>
<name>A0A383A061_9ZZZZ</name>
<dbReference type="AlphaFoldDB" id="A0A383A061"/>
<accession>A0A383A061</accession>
<sequence>MQVQLHMLESPYVKAYCSSTFR</sequence>
<protein>
    <submittedName>
        <fullName evidence="1">Uncharacterized protein</fullName>
    </submittedName>
</protein>